<feature type="signal peptide" evidence="1">
    <location>
        <begin position="1"/>
        <end position="16"/>
    </location>
</feature>
<evidence type="ECO:0000313" key="2">
    <source>
        <dbReference type="EMBL" id="CAE7346923.1"/>
    </source>
</evidence>
<comment type="caution">
    <text evidence="2">The sequence shown here is derived from an EMBL/GenBank/DDBJ whole genome shotgun (WGS) entry which is preliminary data.</text>
</comment>
<keyword evidence="3" id="KW-1185">Reference proteome</keyword>
<sequence>MALATWAVALLRLVLASRALRPQQHLWQLESAPAIAPPARKAAKASKLEVKADVQPRGLMKSWLSHEQAGLPPCDELPGDGNRTLDSALNLSACTWRASGAQVLLGAPLTFQGDLVLQGELQITGAKELDRPCITVLGNLTLVDARVSFLNCKEQVQVSNLGGALFVQEDLSAFNSSIAFKNCRGTSGGGLHAKSFLLEQSKADFDNCTASSMNGGGGGAYIKETFRMNANSSASFRGCSAELGRGGGLHAESFLLEQSKADFDNCTASEVMGGGGGAYIKETFRMNFNSSASFRGCSAELGGGLHAKSFLLEQSKADFDNSMASGLYTGGGGGAHIVETFRMNINSSASFRGCSAENGVLVARSSRGKVW</sequence>
<evidence type="ECO:0000313" key="3">
    <source>
        <dbReference type="Proteomes" id="UP000604046"/>
    </source>
</evidence>
<dbReference type="AlphaFoldDB" id="A0A812PAL7"/>
<evidence type="ECO:0008006" key="4">
    <source>
        <dbReference type="Google" id="ProtNLM"/>
    </source>
</evidence>
<keyword evidence="1" id="KW-0732">Signal</keyword>
<protein>
    <recommendedName>
        <fullName evidence="4">Right handed beta helix domain-containing protein</fullName>
    </recommendedName>
</protein>
<dbReference type="OrthoDB" id="438153at2759"/>
<feature type="chain" id="PRO_5032450619" description="Right handed beta helix domain-containing protein" evidence="1">
    <location>
        <begin position="17"/>
        <end position="371"/>
    </location>
</feature>
<organism evidence="2 3">
    <name type="scientific">Symbiodinium natans</name>
    <dbReference type="NCBI Taxonomy" id="878477"/>
    <lineage>
        <taxon>Eukaryota</taxon>
        <taxon>Sar</taxon>
        <taxon>Alveolata</taxon>
        <taxon>Dinophyceae</taxon>
        <taxon>Suessiales</taxon>
        <taxon>Symbiodiniaceae</taxon>
        <taxon>Symbiodinium</taxon>
    </lineage>
</organism>
<name>A0A812PAL7_9DINO</name>
<proteinExistence type="predicted"/>
<gene>
    <name evidence="2" type="ORF">SNAT2548_LOCUS18200</name>
</gene>
<accession>A0A812PAL7</accession>
<evidence type="ECO:0000256" key="1">
    <source>
        <dbReference type="SAM" id="SignalP"/>
    </source>
</evidence>
<dbReference type="Proteomes" id="UP000604046">
    <property type="component" value="Unassembled WGS sequence"/>
</dbReference>
<reference evidence="2" key="1">
    <citation type="submission" date="2021-02" db="EMBL/GenBank/DDBJ databases">
        <authorList>
            <person name="Dougan E. K."/>
            <person name="Rhodes N."/>
            <person name="Thang M."/>
            <person name="Chan C."/>
        </authorList>
    </citation>
    <scope>NUCLEOTIDE SEQUENCE</scope>
</reference>
<dbReference type="EMBL" id="CAJNDS010002137">
    <property type="protein sequence ID" value="CAE7346923.1"/>
    <property type="molecule type" value="Genomic_DNA"/>
</dbReference>